<dbReference type="AlphaFoldDB" id="A0A9I9EB25"/>
<dbReference type="EnsemblPlants" id="MELO3C031302.2.1">
    <property type="protein sequence ID" value="MELO3C031302.2.1"/>
    <property type="gene ID" value="MELO3C031302.2"/>
</dbReference>
<name>A0A9I9EB25_CUCME</name>
<sequence length="78" mass="8933">NLRVEVVEQVEKLLDDKLKLGIVSRHLHCPYELNLIRYVFMLLGMCASNLESSSKDKGVLSWLLIYYGSHDPKSCPQV</sequence>
<evidence type="ECO:0000313" key="1">
    <source>
        <dbReference type="EnsemblPlants" id="MELO3C031302.2.1"/>
    </source>
</evidence>
<organism evidence="1">
    <name type="scientific">Cucumis melo</name>
    <name type="common">Muskmelon</name>
    <dbReference type="NCBI Taxonomy" id="3656"/>
    <lineage>
        <taxon>Eukaryota</taxon>
        <taxon>Viridiplantae</taxon>
        <taxon>Streptophyta</taxon>
        <taxon>Embryophyta</taxon>
        <taxon>Tracheophyta</taxon>
        <taxon>Spermatophyta</taxon>
        <taxon>Magnoliopsida</taxon>
        <taxon>eudicotyledons</taxon>
        <taxon>Gunneridae</taxon>
        <taxon>Pentapetalae</taxon>
        <taxon>rosids</taxon>
        <taxon>fabids</taxon>
        <taxon>Cucurbitales</taxon>
        <taxon>Cucurbitaceae</taxon>
        <taxon>Benincaseae</taxon>
        <taxon>Cucumis</taxon>
    </lineage>
</organism>
<proteinExistence type="predicted"/>
<protein>
    <submittedName>
        <fullName evidence="1">Uncharacterized protein</fullName>
    </submittedName>
</protein>
<reference evidence="1" key="1">
    <citation type="submission" date="2023-03" db="UniProtKB">
        <authorList>
            <consortium name="EnsemblPlants"/>
        </authorList>
    </citation>
    <scope>IDENTIFICATION</scope>
</reference>
<accession>A0A9I9EB25</accession>
<dbReference type="Gramene" id="MELO3C031302.2.1">
    <property type="protein sequence ID" value="MELO3C031302.2.1"/>
    <property type="gene ID" value="MELO3C031302.2"/>
</dbReference>